<dbReference type="Proteomes" id="UP000612899">
    <property type="component" value="Unassembled WGS sequence"/>
</dbReference>
<dbReference type="Gene3D" id="1.25.40.370">
    <property type="match status" value="1"/>
</dbReference>
<feature type="repeat" description="WD" evidence="3">
    <location>
        <begin position="687"/>
        <end position="728"/>
    </location>
</feature>
<feature type="repeat" description="WD" evidence="3">
    <location>
        <begin position="855"/>
        <end position="896"/>
    </location>
</feature>
<keyword evidence="1 3" id="KW-0853">WD repeat</keyword>
<dbReference type="Pfam" id="PF17908">
    <property type="entry name" value="APAF1_C"/>
    <property type="match status" value="1"/>
</dbReference>
<dbReference type="InterPro" id="IPR036388">
    <property type="entry name" value="WH-like_DNA-bd_sf"/>
</dbReference>
<evidence type="ECO:0000313" key="5">
    <source>
        <dbReference type="EMBL" id="GIH09761.1"/>
    </source>
</evidence>
<dbReference type="InterPro" id="IPR019775">
    <property type="entry name" value="WD40_repeat_CS"/>
</dbReference>
<dbReference type="InterPro" id="IPR041452">
    <property type="entry name" value="APAF1_C"/>
</dbReference>
<dbReference type="InterPro" id="IPR036322">
    <property type="entry name" value="WD40_repeat_dom_sf"/>
</dbReference>
<keyword evidence="6" id="KW-1185">Reference proteome</keyword>
<dbReference type="Gene3D" id="1.10.10.10">
    <property type="entry name" value="Winged helix-like DNA-binding domain superfamily/Winged helix DNA-binding domain"/>
    <property type="match status" value="1"/>
</dbReference>
<dbReference type="Pfam" id="PF13676">
    <property type="entry name" value="TIR_2"/>
    <property type="match status" value="1"/>
</dbReference>
<dbReference type="InterPro" id="IPR035897">
    <property type="entry name" value="Toll_tir_struct_dom_sf"/>
</dbReference>
<dbReference type="Gene3D" id="2.130.10.10">
    <property type="entry name" value="YVTN repeat-like/Quinoprotein amine dehydrogenase"/>
    <property type="match status" value="2"/>
</dbReference>
<evidence type="ECO:0000256" key="1">
    <source>
        <dbReference type="ARBA" id="ARBA00022574"/>
    </source>
</evidence>
<keyword evidence="2" id="KW-0677">Repeat</keyword>
<comment type="caution">
    <text evidence="5">The sequence shown here is derived from an EMBL/GenBank/DDBJ whole genome shotgun (WGS) entry which is preliminary data.</text>
</comment>
<reference evidence="5" key="1">
    <citation type="submission" date="2021-01" db="EMBL/GenBank/DDBJ databases">
        <title>Whole genome shotgun sequence of Rhizocola hellebori NBRC 109834.</title>
        <authorList>
            <person name="Komaki H."/>
            <person name="Tamura T."/>
        </authorList>
    </citation>
    <scope>NUCLEOTIDE SEQUENCE</scope>
    <source>
        <strain evidence="5">NBRC 109834</strain>
    </source>
</reference>
<proteinExistence type="predicted"/>
<feature type="repeat" description="WD" evidence="3">
    <location>
        <begin position="813"/>
        <end position="854"/>
    </location>
</feature>
<dbReference type="SUPFAM" id="SSF50978">
    <property type="entry name" value="WD40 repeat-like"/>
    <property type="match status" value="1"/>
</dbReference>
<dbReference type="Gene3D" id="3.40.50.300">
    <property type="entry name" value="P-loop containing nucleotide triphosphate hydrolases"/>
    <property type="match status" value="1"/>
</dbReference>
<dbReference type="PRINTS" id="PR00320">
    <property type="entry name" value="GPROTEINBRPT"/>
</dbReference>
<dbReference type="CDD" id="cd00200">
    <property type="entry name" value="WD40"/>
    <property type="match status" value="1"/>
</dbReference>
<dbReference type="PROSITE" id="PS50294">
    <property type="entry name" value="WD_REPEATS_REGION"/>
    <property type="match status" value="5"/>
</dbReference>
<feature type="repeat" description="WD" evidence="3">
    <location>
        <begin position="729"/>
        <end position="770"/>
    </location>
</feature>
<accession>A0A8J3VL93</accession>
<dbReference type="InterPro" id="IPR001680">
    <property type="entry name" value="WD40_rpt"/>
</dbReference>
<dbReference type="SMART" id="SM00320">
    <property type="entry name" value="WD40"/>
    <property type="match status" value="6"/>
</dbReference>
<dbReference type="GO" id="GO:0007165">
    <property type="term" value="P:signal transduction"/>
    <property type="evidence" value="ECO:0007669"/>
    <property type="project" value="InterPro"/>
</dbReference>
<dbReference type="AlphaFoldDB" id="A0A8J3VL93"/>
<dbReference type="Pfam" id="PF00931">
    <property type="entry name" value="NB-ARC"/>
    <property type="match status" value="1"/>
</dbReference>
<dbReference type="PROSITE" id="PS50104">
    <property type="entry name" value="TIR"/>
    <property type="match status" value="1"/>
</dbReference>
<dbReference type="PROSITE" id="PS00678">
    <property type="entry name" value="WD_REPEATS_1"/>
    <property type="match status" value="4"/>
</dbReference>
<dbReference type="SMART" id="SM00255">
    <property type="entry name" value="TIR"/>
    <property type="match status" value="1"/>
</dbReference>
<feature type="domain" description="TIR" evidence="4">
    <location>
        <begin position="6"/>
        <end position="129"/>
    </location>
</feature>
<dbReference type="PROSITE" id="PS50082">
    <property type="entry name" value="WD_REPEATS_2"/>
    <property type="match status" value="5"/>
</dbReference>
<dbReference type="GO" id="GO:0005829">
    <property type="term" value="C:cytosol"/>
    <property type="evidence" value="ECO:0007669"/>
    <property type="project" value="UniProtKB-ARBA"/>
</dbReference>
<dbReference type="Pfam" id="PF00400">
    <property type="entry name" value="WD40"/>
    <property type="match status" value="5"/>
</dbReference>
<dbReference type="Gene3D" id="3.40.50.10140">
    <property type="entry name" value="Toll/interleukin-1 receptor homology (TIR) domain"/>
    <property type="match status" value="1"/>
</dbReference>
<dbReference type="PANTHER" id="PTHR19879:SF9">
    <property type="entry name" value="TRANSCRIPTION INITIATION FACTOR TFIID SUBUNIT 5"/>
    <property type="match status" value="1"/>
</dbReference>
<dbReference type="RefSeq" id="WP_203913494.1">
    <property type="nucleotide sequence ID" value="NZ_BONY01000076.1"/>
</dbReference>
<evidence type="ECO:0000256" key="3">
    <source>
        <dbReference type="PROSITE-ProRule" id="PRU00221"/>
    </source>
</evidence>
<dbReference type="SUPFAM" id="SSF52540">
    <property type="entry name" value="P-loop containing nucleoside triphosphate hydrolases"/>
    <property type="match status" value="1"/>
</dbReference>
<dbReference type="EMBL" id="BONY01000076">
    <property type="protein sequence ID" value="GIH09761.1"/>
    <property type="molecule type" value="Genomic_DNA"/>
</dbReference>
<dbReference type="PRINTS" id="PR00364">
    <property type="entry name" value="DISEASERSIST"/>
</dbReference>
<gene>
    <name evidence="5" type="ORF">Rhe02_78280</name>
</gene>
<protein>
    <recommendedName>
        <fullName evidence="4">TIR domain-containing protein</fullName>
    </recommendedName>
</protein>
<organism evidence="5 6">
    <name type="scientific">Rhizocola hellebori</name>
    <dbReference type="NCBI Taxonomy" id="1392758"/>
    <lineage>
        <taxon>Bacteria</taxon>
        <taxon>Bacillati</taxon>
        <taxon>Actinomycetota</taxon>
        <taxon>Actinomycetes</taxon>
        <taxon>Micromonosporales</taxon>
        <taxon>Micromonosporaceae</taxon>
        <taxon>Rhizocola</taxon>
    </lineage>
</organism>
<evidence type="ECO:0000313" key="6">
    <source>
        <dbReference type="Proteomes" id="UP000612899"/>
    </source>
</evidence>
<dbReference type="GO" id="GO:0043531">
    <property type="term" value="F:ADP binding"/>
    <property type="evidence" value="ECO:0007669"/>
    <property type="project" value="InterPro"/>
</dbReference>
<dbReference type="SUPFAM" id="SSF52200">
    <property type="entry name" value="Toll/Interleukin receptor TIR domain"/>
    <property type="match status" value="1"/>
</dbReference>
<feature type="repeat" description="WD" evidence="3">
    <location>
        <begin position="771"/>
        <end position="812"/>
    </location>
</feature>
<evidence type="ECO:0000259" key="4">
    <source>
        <dbReference type="PROSITE" id="PS50104"/>
    </source>
</evidence>
<dbReference type="InterPro" id="IPR027417">
    <property type="entry name" value="P-loop_NTPase"/>
</dbReference>
<dbReference type="InterPro" id="IPR015943">
    <property type="entry name" value="WD40/YVTN_repeat-like_dom_sf"/>
</dbReference>
<sequence>MDTLRAPGHVFVSYAHTDRAYLDLLVPFLTSAGIDLWFDRQVANGQRWRDVLRNKIETSAALIVVMSPAAEESHWVEVELTHAAELKKPILPLLLSGKRFFTLNNLQCEDVAEGTLPSAAFVERLRAIVKHRLDTLPAHDPQEFRARTPWMVRPLAASVVDRPELTDPVVAALTRGEVNTVGVAGVYGAGGFGKTTIAQLVCHRDAVRAYFTGGLLWAEVGQDRRGADLTALLADLCEQVGGVRPTFATPEQAGRRLHELLQYKPRTLLVIDDVWEPGQLKPFMEGSGVTRLVTTRIPGLLPDDAVAVRVSELTYDHARSVLLTNLPSLPESTTARLLALTGGWALPIAIINGSLRRSRRDGVDPAMAGEQLATELMARGLVALDLGNRLSREKTITATIESSLALLDRGLRERFMQLAVFPEDTEVPLRTVAELWAGTFGLSTDQTHASCAELAELSLLGDYRPGRGLRLHDVVRSYLQHQQGSPQLRVAHRSLVSRSISMLRALRTVDDGDAIPWWDLPADEEYQWQWITYHLSHAGMQDDLHRLLLDLRWAEAKIKRFGPTSVVTDLQRANDPTLGILRNAIGQRSEILRPVNPHHSVADVLVYHLSGVLQLRNVVDSFISHLSTGSARLVRPAQNAAIGSVGAGGWGGSALAVARNGEWLVTGHQVGQLTVMRTATGAVQCVLRGHRGGINSTAIAPDSSWLASGGDDDTVRIWDAVTGEPRMTLRGHRSWITAVAIAPDGNWLASASHDRTVRIWDAETGEPRAILTDHTNMVNAVAISPDGTWLASARWDETIRVWNVATGTQTDKLSGNMISVTGVGISPDGSWLATTSCDGSVRLWDVTTGQQRHKLTAGHSELTAIAIAPNGLYAAATGIDGVVRIWDVETSNPLCAMRLKDPLRAVCWWPDGHGLVVTSMAGCHAFALAMPG</sequence>
<dbReference type="InterPro" id="IPR002182">
    <property type="entry name" value="NB-ARC"/>
</dbReference>
<dbReference type="InterPro" id="IPR020472">
    <property type="entry name" value="WD40_PAC1"/>
</dbReference>
<dbReference type="PANTHER" id="PTHR19879">
    <property type="entry name" value="TRANSCRIPTION INITIATION FACTOR TFIID"/>
    <property type="match status" value="1"/>
</dbReference>
<dbReference type="InterPro" id="IPR000157">
    <property type="entry name" value="TIR_dom"/>
</dbReference>
<name>A0A8J3VL93_9ACTN</name>
<evidence type="ECO:0000256" key="2">
    <source>
        <dbReference type="ARBA" id="ARBA00022737"/>
    </source>
</evidence>